<reference evidence="1 2" key="1">
    <citation type="submission" date="2019-11" db="EMBL/GenBank/DDBJ databases">
        <title>FDA dAtabase for Regulatory Grade micrObial Sequences (FDA-ARGOS): Supporting development and validation of Infectious Disease Dx tests.</title>
        <authorList>
            <person name="Patel R."/>
            <person name="Rucinski S."/>
            <person name="Tallon L."/>
            <person name="Sadzewicz L."/>
            <person name="Vavikolanu K."/>
            <person name="Mehta A."/>
            <person name="Aluvathingal J."/>
            <person name="Nadendla S."/>
            <person name="Nandy P."/>
            <person name="Geyer C."/>
            <person name="Yan Y."/>
            <person name="Sichtig H."/>
        </authorList>
    </citation>
    <scope>NUCLEOTIDE SEQUENCE [LARGE SCALE GENOMIC DNA]</scope>
    <source>
        <strain evidence="1 2">FDAARGOS_729</strain>
    </source>
</reference>
<dbReference type="GeneID" id="58046269"/>
<dbReference type="Proteomes" id="UP000424966">
    <property type="component" value="Chromosome"/>
</dbReference>
<organism evidence="1 2">
    <name type="scientific">Yersinia intermedia</name>
    <dbReference type="NCBI Taxonomy" id="631"/>
    <lineage>
        <taxon>Bacteria</taxon>
        <taxon>Pseudomonadati</taxon>
        <taxon>Pseudomonadota</taxon>
        <taxon>Gammaproteobacteria</taxon>
        <taxon>Enterobacterales</taxon>
        <taxon>Yersiniaceae</taxon>
        <taxon>Yersinia</taxon>
    </lineage>
</organism>
<dbReference type="EMBL" id="CP046294">
    <property type="protein sequence ID" value="QGR70391.1"/>
    <property type="molecule type" value="Genomic_DNA"/>
</dbReference>
<name>A0ABX6F685_YERIN</name>
<sequence length="380" mass="43400">MMVNKISMPHTNINYKNETNEISLAVNLKNELLTFFIKAEGCKETQKKGKMSSFKNDVMTDVSVESIISKVNAYLLKSSGSKYNKFLKELECATRNNKLTICDKYDFLKVNNNKYQFSIKAGMRQDAVLSTESCSNAASVDHEKINLARESVRCAENKLMKLIDLYYLAQGLLVMHCRIFEYNMFQGKGLTINKDIIFKDSMSGEHDLAKLQLRCERMEKLAVSYDTEINMNMRSLPDFNKNLVIVCETSPDALELINSLLPKLLNKHDTLWTRFVNAIASVLFPDLFQDKENGNIQTAKDLLELKGLITALRKKTGYDRVVQTNWLYGLVTQILVKGTPAQYPFDPLNILSPDRKVWLALQKEWPVLLKPKSTEPEPAQ</sequence>
<evidence type="ECO:0000313" key="1">
    <source>
        <dbReference type="EMBL" id="QGR70391.1"/>
    </source>
</evidence>
<accession>A0ABX6F685</accession>
<protein>
    <submittedName>
        <fullName evidence="1">Uncharacterized protein</fullName>
    </submittedName>
</protein>
<keyword evidence="2" id="KW-1185">Reference proteome</keyword>
<evidence type="ECO:0000313" key="2">
    <source>
        <dbReference type="Proteomes" id="UP000424966"/>
    </source>
</evidence>
<dbReference type="RefSeq" id="WP_155484257.1">
    <property type="nucleotide sequence ID" value="NZ_CP046293.1"/>
</dbReference>
<gene>
    <name evidence="1" type="ORF">FOC37_08365</name>
</gene>
<proteinExistence type="predicted"/>